<dbReference type="OrthoDB" id="20774at2759"/>
<dbReference type="GeneID" id="25292355"/>
<dbReference type="STRING" id="1442369.A0A0D2IKS4"/>
<dbReference type="PANTHER" id="PTHR10644">
    <property type="entry name" value="DNA REPAIR/RNA PROCESSING CPSF FAMILY"/>
    <property type="match status" value="1"/>
</dbReference>
<sequence>MASVSASRPTGKTAAPAQESQPRPEPVGILSRTLNSSSTIRWILPARIRSPSKNDVVFVGATYVQLHEFLDTGLLASTTAKLDFGTQITDAKVISAELKIVPVVDAILKQERDQEQYSIRGQPLNATQPPQILILLTVDNELIYVYARQDLAGDVKLVFAKRPLLRGAGLPANQCRYVAVDPESRALAVASTSGYFGVFKLRSVDEIKSQIDSWNPPEHGSFRPCEEQRFIQIDGDIVKIEFLRSPDTDPAKVLLLLLVHSGEETQDTHQYLYKWDTRTPLQTIRPMTCSGRQLKEDRLPVMLIPSTRPYSFLIVMETGISYYENIHTSDSKRVNCRFIGKMAGPLQWVQWAKPRRHNDYLERRDDLVIVREDGLLQYFQIEKASSTKFSMNNTIGQLGLSVDTAFCMLAGPPGKGGDIIIAGGSMTDGGVFHVSARGSPERIQTIETISPLKDMILGPPTRLPPDGTSRPREVAGRLYACRSKDPGSGDLLEIRYGLEAQIGWTMNYPNAALVDHIWTLEIPSGNELLVICSHTTDTSMVVFDLETLESTFADSESHPGFDFDNPTLAVTMIDHDTAAQVTTGGINIVPVSEDATVGGPVRFQSQIIRSAFFDDGKIIATATSGQGNEIALQSVVFSEDGRVSLRPSSPAIMPDTPTALCCLRVQNLRLLVVGTHSATILGYFVLPNLELSLAFEAEVEGLAVELENSPISSLVALDQNAHEPTLLLCGLRHGALLCLEIKKRPGEGIPKLSICDDFYVLGSTAVNLFQEKGPSEESATSSALVLCHSEMRRVTSYPNVAAVDYAVSSIWLTNRTDPSAEPLAFALHRVPRLESPYDDPGGLLICATDGDLLFCSLASQEQGVVRKLPITGTPKYLIYSDFLQKLVVAFERVHYLTGVPVANPLPGVPPILPGQPSPEKSVLPPRKMQQVGLQLIEPWSKDATNNPMSTIVTEDNNESVVALIDWSPTDGEFHYEWFVLALQQIAPGFPPCSGRVVCVNAKSLRKGLVITNPKTAFRCPDKPVTAICAYKMSSLLIAAGDEIYLLHLDFTTRKWKTLSTHALPSPANSISCQGSFIFIATSQHSVFVLAERDDKLFEHTSDTLPRVAKDVVAFNGVSAMFSVWSGGTADLIALSGFSRDQKSVFTLFQAHLPLLIDHLRLEQGPDSQRGARRHFYGSFVDGTLFYFSLLKQQEWRLLHFLEEMSYPDKKSIKPVQIEKRDADNNVILVDPGRVRPKDWHVRGDRLLMMIEQGPYHLHKLLQRSERFDQFTALVNEAVGETKQPIEAAVAWMRKLLAYPSRL</sequence>
<dbReference type="Gene3D" id="2.130.10.10">
    <property type="entry name" value="YVTN repeat-like/Quinoprotein amine dehydrogenase"/>
    <property type="match status" value="2"/>
</dbReference>
<name>A0A0D2IKS4_9EURO</name>
<evidence type="ECO:0000313" key="4">
    <source>
        <dbReference type="Proteomes" id="UP000053617"/>
    </source>
</evidence>
<dbReference type="Proteomes" id="UP000053617">
    <property type="component" value="Unassembled WGS sequence"/>
</dbReference>
<feature type="compositionally biased region" description="Polar residues" evidence="1">
    <location>
        <begin position="1"/>
        <end position="10"/>
    </location>
</feature>
<dbReference type="Pfam" id="PF10433">
    <property type="entry name" value="Beta-prop_RSE1_1st"/>
    <property type="match status" value="1"/>
</dbReference>
<accession>A0A0D2IKS4</accession>
<dbReference type="SUPFAM" id="SSF50969">
    <property type="entry name" value="YVTN repeat-like/Quinoprotein amine dehydrogenase"/>
    <property type="match status" value="1"/>
</dbReference>
<keyword evidence="4" id="KW-1185">Reference proteome</keyword>
<gene>
    <name evidence="3" type="ORF">Z518_04284</name>
</gene>
<evidence type="ECO:0000259" key="2">
    <source>
        <dbReference type="Pfam" id="PF10433"/>
    </source>
</evidence>
<dbReference type="HOGENOM" id="CLU_003539_0_0_1"/>
<proteinExistence type="predicted"/>
<dbReference type="RefSeq" id="XP_013273445.1">
    <property type="nucleotide sequence ID" value="XM_013417991.1"/>
</dbReference>
<organism evidence="3 4">
    <name type="scientific">Rhinocladiella mackenziei CBS 650.93</name>
    <dbReference type="NCBI Taxonomy" id="1442369"/>
    <lineage>
        <taxon>Eukaryota</taxon>
        <taxon>Fungi</taxon>
        <taxon>Dikarya</taxon>
        <taxon>Ascomycota</taxon>
        <taxon>Pezizomycotina</taxon>
        <taxon>Eurotiomycetes</taxon>
        <taxon>Chaetothyriomycetidae</taxon>
        <taxon>Chaetothyriales</taxon>
        <taxon>Herpotrichiellaceae</taxon>
        <taxon>Rhinocladiella</taxon>
    </lineage>
</organism>
<dbReference type="InterPro" id="IPR050358">
    <property type="entry name" value="RSE1/DDB1/CFT1"/>
</dbReference>
<dbReference type="InterPro" id="IPR011044">
    <property type="entry name" value="Quino_amine_DH_bsu"/>
</dbReference>
<dbReference type="EMBL" id="KN847477">
    <property type="protein sequence ID" value="KIX06309.1"/>
    <property type="molecule type" value="Genomic_DNA"/>
</dbReference>
<reference evidence="3 4" key="1">
    <citation type="submission" date="2015-01" db="EMBL/GenBank/DDBJ databases">
        <title>The Genome Sequence of Rhinocladiella mackenzie CBS 650.93.</title>
        <authorList>
            <consortium name="The Broad Institute Genomics Platform"/>
            <person name="Cuomo C."/>
            <person name="de Hoog S."/>
            <person name="Gorbushina A."/>
            <person name="Stielow B."/>
            <person name="Teixiera M."/>
            <person name="Abouelleil A."/>
            <person name="Chapman S.B."/>
            <person name="Priest M."/>
            <person name="Young S.K."/>
            <person name="Wortman J."/>
            <person name="Nusbaum C."/>
            <person name="Birren B."/>
        </authorList>
    </citation>
    <scope>NUCLEOTIDE SEQUENCE [LARGE SCALE GENOMIC DNA]</scope>
    <source>
        <strain evidence="3 4">CBS 650.93</strain>
    </source>
</reference>
<dbReference type="InterPro" id="IPR015943">
    <property type="entry name" value="WD40/YVTN_repeat-like_dom_sf"/>
</dbReference>
<dbReference type="InterPro" id="IPR018846">
    <property type="entry name" value="Beta-prop_RSE1/DDB1/CPSF1_1st"/>
</dbReference>
<evidence type="ECO:0000256" key="1">
    <source>
        <dbReference type="SAM" id="MobiDB-lite"/>
    </source>
</evidence>
<protein>
    <recommendedName>
        <fullName evidence="2">RSE1/DDB1/CPSF1 first beta-propeller domain-containing protein</fullName>
    </recommendedName>
</protein>
<dbReference type="GO" id="GO:0006397">
    <property type="term" value="P:mRNA processing"/>
    <property type="evidence" value="ECO:0007669"/>
    <property type="project" value="UniProtKB-KW"/>
</dbReference>
<feature type="domain" description="RSE1/DDB1/CPSF1 first beta-propeller" evidence="2">
    <location>
        <begin position="40"/>
        <end position="447"/>
    </location>
</feature>
<evidence type="ECO:0000313" key="3">
    <source>
        <dbReference type="EMBL" id="KIX06309.1"/>
    </source>
</evidence>
<feature type="region of interest" description="Disordered" evidence="1">
    <location>
        <begin position="1"/>
        <end position="30"/>
    </location>
</feature>
<dbReference type="VEuPathDB" id="FungiDB:Z518_04284"/>